<keyword evidence="1" id="KW-0597">Phosphoprotein</keyword>
<organism evidence="4 5">
    <name type="scientific">Solidesulfovibrio carbinolicus</name>
    <dbReference type="NCBI Taxonomy" id="296842"/>
    <lineage>
        <taxon>Bacteria</taxon>
        <taxon>Pseudomonadati</taxon>
        <taxon>Thermodesulfobacteriota</taxon>
        <taxon>Desulfovibrionia</taxon>
        <taxon>Desulfovibrionales</taxon>
        <taxon>Desulfovibrionaceae</taxon>
        <taxon>Solidesulfovibrio</taxon>
    </lineage>
</organism>
<name>A0A4P6HKK2_9BACT</name>
<dbReference type="SMART" id="SM00448">
    <property type="entry name" value="REC"/>
    <property type="match status" value="1"/>
</dbReference>
<dbReference type="NCBIfam" id="TIGR00277">
    <property type="entry name" value="HDIG"/>
    <property type="match status" value="1"/>
</dbReference>
<dbReference type="InterPro" id="IPR014626">
    <property type="entry name" value="Sig_transdc_resp-reg_put"/>
</dbReference>
<dbReference type="KEGG" id="dcb:C3Y92_03780"/>
<dbReference type="PANTHER" id="PTHR33525:SF3">
    <property type="entry name" value="RIBONUCLEASE Y"/>
    <property type="match status" value="1"/>
</dbReference>
<dbReference type="OrthoDB" id="9803649at2"/>
<dbReference type="PROSITE" id="PS50110">
    <property type="entry name" value="RESPONSE_REGULATORY"/>
    <property type="match status" value="1"/>
</dbReference>
<dbReference type="GO" id="GO:0000160">
    <property type="term" value="P:phosphorelay signal transduction system"/>
    <property type="evidence" value="ECO:0007669"/>
    <property type="project" value="InterPro"/>
</dbReference>
<dbReference type="InterPro" id="IPR011006">
    <property type="entry name" value="CheY-like_superfamily"/>
</dbReference>
<keyword evidence="5" id="KW-1185">Reference proteome</keyword>
<dbReference type="RefSeq" id="WP_015862403.1">
    <property type="nucleotide sequence ID" value="NZ_CP026538.1"/>
</dbReference>
<feature type="domain" description="Response regulatory" evidence="2">
    <location>
        <begin position="5"/>
        <end position="120"/>
    </location>
</feature>
<dbReference type="InterPro" id="IPR001789">
    <property type="entry name" value="Sig_transdc_resp-reg_receiver"/>
</dbReference>
<sequence>MTRQRILFVDDDPQLLGGLRRMLWDRREVWDMRFAEGGAAALAMLEAAPADLVVSDVRMPGMDGPELLEQVRLRWPATVRMILSGHSDRDFVVRAIKPAHQFLSKPCTPQELRAAIERVLGLRDIFTDKRLCEAVARLDALPVLPAAFAELTEELRSPNASPRSLGDILDRDAGLAAGLLKLVNSSFFGLARRVSSTEQAVTLLGLDTVRALVLSHGLFSRFDAGRYPGFTLSGLWNHSLGTARLAQGIARQEGAPKNMLDACFMAGLVHDVGKLILAELFEPEYLRALSLSRERNMPIFDAEMEVFGVSHAGVGAYLLGLWGFEERVVLGVARHHQPEAAGPDASLAVAAVHAANALEHELVVINSHYAPHVVSEEALAALGFDGRLQAWREAGLDLLSQGAQP</sequence>
<reference evidence="4 5" key="1">
    <citation type="submission" date="2018-02" db="EMBL/GenBank/DDBJ databases">
        <title>Genome sequence of Desulfovibrio carbinolicus DSM 3852.</title>
        <authorList>
            <person name="Wilbanks E."/>
            <person name="Skennerton C.T."/>
            <person name="Orphan V.J."/>
        </authorList>
    </citation>
    <scope>NUCLEOTIDE SEQUENCE [LARGE SCALE GENOMIC DNA]</scope>
    <source>
        <strain evidence="4 5">DSM 3852</strain>
    </source>
</reference>
<dbReference type="InterPro" id="IPR003607">
    <property type="entry name" value="HD/PDEase_dom"/>
</dbReference>
<dbReference type="Pfam" id="PF00072">
    <property type="entry name" value="Response_reg"/>
    <property type="match status" value="1"/>
</dbReference>
<dbReference type="Gene3D" id="1.10.3210.10">
    <property type="entry name" value="Hypothetical protein af1432"/>
    <property type="match status" value="1"/>
</dbReference>
<evidence type="ECO:0000256" key="1">
    <source>
        <dbReference type="PROSITE-ProRule" id="PRU00169"/>
    </source>
</evidence>
<dbReference type="PIRSF" id="PIRSF036883">
    <property type="entry name" value="RR_HD-GYP_mod"/>
    <property type="match status" value="1"/>
</dbReference>
<proteinExistence type="predicted"/>
<gene>
    <name evidence="4" type="ORF">C3Y92_03780</name>
</gene>
<dbReference type="InterPro" id="IPR052340">
    <property type="entry name" value="RNase_Y/CdgJ"/>
</dbReference>
<feature type="domain" description="HDOD" evidence="3">
    <location>
        <begin position="141"/>
        <end position="338"/>
    </location>
</feature>
<dbReference type="Pfam" id="PF08668">
    <property type="entry name" value="HDOD"/>
    <property type="match status" value="1"/>
</dbReference>
<dbReference type="SUPFAM" id="SSF109604">
    <property type="entry name" value="HD-domain/PDEase-like"/>
    <property type="match status" value="1"/>
</dbReference>
<dbReference type="PROSITE" id="PS51833">
    <property type="entry name" value="HDOD"/>
    <property type="match status" value="1"/>
</dbReference>
<feature type="modified residue" description="4-aspartylphosphate" evidence="1">
    <location>
        <position position="56"/>
    </location>
</feature>
<dbReference type="EMBL" id="CP026538">
    <property type="protein sequence ID" value="QAZ66410.1"/>
    <property type="molecule type" value="Genomic_DNA"/>
</dbReference>
<evidence type="ECO:0000259" key="2">
    <source>
        <dbReference type="PROSITE" id="PS50110"/>
    </source>
</evidence>
<dbReference type="AlphaFoldDB" id="A0A4P6HKK2"/>
<dbReference type="InterPro" id="IPR006675">
    <property type="entry name" value="HDIG_dom"/>
</dbReference>
<dbReference type="PANTHER" id="PTHR33525">
    <property type="match status" value="1"/>
</dbReference>
<dbReference type="SMART" id="SM00471">
    <property type="entry name" value="HDc"/>
    <property type="match status" value="1"/>
</dbReference>
<dbReference type="Proteomes" id="UP000293296">
    <property type="component" value="Chromosome"/>
</dbReference>
<dbReference type="SUPFAM" id="SSF52172">
    <property type="entry name" value="CheY-like"/>
    <property type="match status" value="1"/>
</dbReference>
<protein>
    <submittedName>
        <fullName evidence="4">Two-component system response regulator</fullName>
    </submittedName>
</protein>
<evidence type="ECO:0000313" key="5">
    <source>
        <dbReference type="Proteomes" id="UP000293296"/>
    </source>
</evidence>
<dbReference type="InterPro" id="IPR013976">
    <property type="entry name" value="HDOD"/>
</dbReference>
<evidence type="ECO:0000259" key="3">
    <source>
        <dbReference type="PROSITE" id="PS51833"/>
    </source>
</evidence>
<dbReference type="Gene3D" id="3.40.50.2300">
    <property type="match status" value="1"/>
</dbReference>
<dbReference type="CDD" id="cd00077">
    <property type="entry name" value="HDc"/>
    <property type="match status" value="1"/>
</dbReference>
<accession>A0A4P6HKK2</accession>
<evidence type="ECO:0000313" key="4">
    <source>
        <dbReference type="EMBL" id="QAZ66410.1"/>
    </source>
</evidence>